<feature type="transmembrane region" description="Helical" evidence="1">
    <location>
        <begin position="129"/>
        <end position="152"/>
    </location>
</feature>
<comment type="caution">
    <text evidence="2">The sequence shown here is derived from an EMBL/GenBank/DDBJ whole genome shotgun (WGS) entry which is preliminary data.</text>
</comment>
<name>A0A849SU80_UNCEI</name>
<accession>A0A849SU80</accession>
<feature type="transmembrane region" description="Helical" evidence="1">
    <location>
        <begin position="100"/>
        <end position="122"/>
    </location>
</feature>
<feature type="transmembrane region" description="Helical" evidence="1">
    <location>
        <begin position="38"/>
        <end position="64"/>
    </location>
</feature>
<evidence type="ECO:0000313" key="2">
    <source>
        <dbReference type="EMBL" id="NOT35685.1"/>
    </source>
</evidence>
<evidence type="ECO:0000256" key="1">
    <source>
        <dbReference type="SAM" id="Phobius"/>
    </source>
</evidence>
<organism evidence="2 3">
    <name type="scientific">Eiseniibacteriota bacterium</name>
    <dbReference type="NCBI Taxonomy" id="2212470"/>
    <lineage>
        <taxon>Bacteria</taxon>
        <taxon>Candidatus Eiseniibacteriota</taxon>
    </lineage>
</organism>
<protein>
    <submittedName>
        <fullName evidence="2">Uncharacterized protein</fullName>
    </submittedName>
</protein>
<proteinExistence type="predicted"/>
<gene>
    <name evidence="2" type="ORF">HOP12_16210</name>
</gene>
<keyword evidence="1" id="KW-0472">Membrane</keyword>
<dbReference type="EMBL" id="JABFRW010000211">
    <property type="protein sequence ID" value="NOT35685.1"/>
    <property type="molecule type" value="Genomic_DNA"/>
</dbReference>
<reference evidence="2 3" key="1">
    <citation type="submission" date="2020-04" db="EMBL/GenBank/DDBJ databases">
        <title>Metagenomic profiling of ammonia- and methane-oxidizing microorganisms in a Dutch drinking water treatment plant.</title>
        <authorList>
            <person name="Poghosyan L."/>
            <person name="Leucker S."/>
        </authorList>
    </citation>
    <scope>NUCLEOTIDE SEQUENCE [LARGE SCALE GENOMIC DNA]</scope>
    <source>
        <strain evidence="2">S-RSF-IL-03</strain>
    </source>
</reference>
<dbReference type="Proteomes" id="UP000580839">
    <property type="component" value="Unassembled WGS sequence"/>
</dbReference>
<dbReference type="AlphaFoldDB" id="A0A849SU80"/>
<evidence type="ECO:0000313" key="3">
    <source>
        <dbReference type="Proteomes" id="UP000580839"/>
    </source>
</evidence>
<sequence length="158" mass="16746">MLISVLGAFALGLVMMPSLLLVAPAAWFSARGQTWGVVAFSVLVALYSYAVITVWGFVVFWFFLGRAHNLEEAIPLMLLGYACATGPLSFMASNDDDASASHFTVFIARLALLAVITVLLASGNIPASVIAFLAIMASGYAFQVISVIRTVVVEPARG</sequence>
<keyword evidence="1" id="KW-1133">Transmembrane helix</keyword>
<keyword evidence="1" id="KW-0812">Transmembrane</keyword>
<feature type="transmembrane region" description="Helical" evidence="1">
    <location>
        <begin position="76"/>
        <end position="94"/>
    </location>
</feature>